<feature type="region of interest" description="Disordered" evidence="1">
    <location>
        <begin position="231"/>
        <end position="254"/>
    </location>
</feature>
<feature type="compositionally biased region" description="Polar residues" evidence="1">
    <location>
        <begin position="675"/>
        <end position="690"/>
    </location>
</feature>
<feature type="domain" description="Transglutaminase-like" evidence="2">
    <location>
        <begin position="1005"/>
        <end position="1079"/>
    </location>
</feature>
<dbReference type="InterPro" id="IPR002931">
    <property type="entry name" value="Transglutaminase-like"/>
</dbReference>
<feature type="compositionally biased region" description="Pro residues" evidence="1">
    <location>
        <begin position="821"/>
        <end position="850"/>
    </location>
</feature>
<evidence type="ECO:0000313" key="4">
    <source>
        <dbReference type="Proteomes" id="UP001287286"/>
    </source>
</evidence>
<feature type="compositionally biased region" description="Polar residues" evidence="1">
    <location>
        <begin position="717"/>
        <end position="729"/>
    </location>
</feature>
<dbReference type="InterPro" id="IPR038765">
    <property type="entry name" value="Papain-like_cys_pep_sf"/>
</dbReference>
<evidence type="ECO:0000259" key="2">
    <source>
        <dbReference type="SMART" id="SM00460"/>
    </source>
</evidence>
<dbReference type="InterPro" id="IPR052557">
    <property type="entry name" value="CAP/Cytokinesis_protein"/>
</dbReference>
<dbReference type="Pfam" id="PF01841">
    <property type="entry name" value="Transglut_core"/>
    <property type="match status" value="1"/>
</dbReference>
<reference evidence="3 4" key="1">
    <citation type="journal article" date="2024" name="Microbiol. Resour. Announc.">
        <title>Genome annotations for the ascomycete fungi Trichoderma harzianum, Trichoderma aggressivum, and Purpureocillium lilacinum.</title>
        <authorList>
            <person name="Beijen E.P.W."/>
            <person name="Ohm R.A."/>
        </authorList>
    </citation>
    <scope>NUCLEOTIDE SEQUENCE [LARGE SCALE GENOMIC DNA]</scope>
    <source>
        <strain evidence="3 4">CBS 150709</strain>
    </source>
</reference>
<feature type="compositionally biased region" description="Gly residues" evidence="1">
    <location>
        <begin position="130"/>
        <end position="142"/>
    </location>
</feature>
<proteinExistence type="predicted"/>
<evidence type="ECO:0000313" key="3">
    <source>
        <dbReference type="EMBL" id="KAK4089599.1"/>
    </source>
</evidence>
<feature type="region of interest" description="Disordered" evidence="1">
    <location>
        <begin position="99"/>
        <end position="146"/>
    </location>
</feature>
<organism evidence="3 4">
    <name type="scientific">Purpureocillium lilacinum</name>
    <name type="common">Paecilomyces lilacinus</name>
    <dbReference type="NCBI Taxonomy" id="33203"/>
    <lineage>
        <taxon>Eukaryota</taxon>
        <taxon>Fungi</taxon>
        <taxon>Dikarya</taxon>
        <taxon>Ascomycota</taxon>
        <taxon>Pezizomycotina</taxon>
        <taxon>Sordariomycetes</taxon>
        <taxon>Hypocreomycetidae</taxon>
        <taxon>Hypocreales</taxon>
        <taxon>Ophiocordycipitaceae</taxon>
        <taxon>Purpureocillium</taxon>
    </lineage>
</organism>
<feature type="region of interest" description="Disordered" evidence="1">
    <location>
        <begin position="164"/>
        <end position="188"/>
    </location>
</feature>
<dbReference type="SMART" id="SM00460">
    <property type="entry name" value="TGc"/>
    <property type="match status" value="1"/>
</dbReference>
<name>A0ABR0BZZ6_PURLI</name>
<dbReference type="PANTHER" id="PTHR46333">
    <property type="entry name" value="CYTOKINESIS PROTEIN 3"/>
    <property type="match status" value="1"/>
</dbReference>
<keyword evidence="4" id="KW-1185">Reference proteome</keyword>
<feature type="compositionally biased region" description="Basic and acidic residues" evidence="1">
    <location>
        <begin position="781"/>
        <end position="808"/>
    </location>
</feature>
<sequence length="1278" mass="137364">MMSSCVSVGKSRKLKGRFAEATASPPEASAAIIASRGDGAQAFRRDEAKRGGGTGSDCQRHSAAGGANVRRAAYGHASSWCWISGGRCRRKDGVMDDLFPRTPGAIRLTQTARSKAGKRRKPGDARGDESGGSGGNGGGDCGGRSRRHKYEAFRNRLGQWLSGASLQAQRNSSSVRTTTTAPAASRFEMGGRGRGWLVDEQLDGWIRSGMGGLHDGTQEATPAAPLERPDEAALATSVSHGRVGPAGTHVPHRISSPESFAKYEPCLVPKVRVNALGLWDRFAIRLQAASFNACTRTSPAAPSPVPGSWLDADATSDPPGPRSHRVHRALRLQAVPSTFRLLALLGLPRGRRGLGGPAGWLPAQRLLAVTVLVDNGRPERDTHYLGGAGDMDSTTPIQWDELTSAVLHGWLPWPLEDATRQRLTMEELEAPSLSGAHAEMLAAMRAPASRRQPRPHWLPPPPAPWAEIHRGDNGGPWLAWLAVPPHGVTFVDLDLKHTSCDIAIATSFTLYTSSCCTSIACTAIIVCFKLHLPLAKDTKKAAQTSQGRPQSQLALLQACRHTKSVLDPSILVARFPLPSLADTCALDESYAAAIRLDSMADTEEPQFNTLAERIAALNKQKNFNGSDAPRKKPPPPAPPVRTTNGSTPSHHHVNPTVPPRPNRNNPPPLPRRDTQSSTASGGDVATQLNGSRPVPPPLPSRTSSSTLPSPAQLPRRASTQSGLLTARRNSGSSEISQHSTISSTSIGHASSASSYGSNGGAGQRKLAPVFDPASLPPLPPTRRELEAKAKEAAAAEAVERDARAKEYAAKQAAKSKTPQPSATPPVPSRPTLPPRLPSRPAKSPNPPVPVPVTRTEPEEDPKPPPRKLPPIRGFGNGQSTTERPPIPTRPSASADDAPPPIPVSSRPSAAQIDAASSRTAEPPKPLNDCWVCRDWSGPDGVAAQFPRQSLPRNDPVGHLARGLCEPFPSYTDKARAIFTWFHHNIFYDTVAFFGNNVRHMSVEETIFSGKAVCQGYAETYKAIANRAGLDCVVVGGHGKGFGHTPLKKGERPPPPKPDGHAWNAVRIDGGGWKLLDACWGAGHICGNNNLYKQEFSPKEFTSSNESFGLRHFPSNPSYQYRSDGRAVSWEEYFRGRVDGEPPVFYTNGHQEGLSEESVEPKEADVSVYSGQVVRFQFSKICEHWTSEKDGLGKPPLLLLSIHGVDGRKDEMVPIETNGYWHWIDVNARDLGAPGQSVQVAMLTSIDGKDGRGVTAKEFLSKKGRVGMAWSYILKWNLV</sequence>
<dbReference type="SUPFAM" id="SSF54001">
    <property type="entry name" value="Cysteine proteinases"/>
    <property type="match status" value="1"/>
</dbReference>
<evidence type="ECO:0000256" key="1">
    <source>
        <dbReference type="SAM" id="MobiDB-lite"/>
    </source>
</evidence>
<comment type="caution">
    <text evidence="3">The sequence shown here is derived from an EMBL/GenBank/DDBJ whole genome shotgun (WGS) entry which is preliminary data.</text>
</comment>
<gene>
    <name evidence="3" type="ORF">Purlil1_6168</name>
</gene>
<protein>
    <recommendedName>
        <fullName evidence="2">Transglutaminase-like domain-containing protein</fullName>
    </recommendedName>
</protein>
<feature type="compositionally biased region" description="Polar residues" evidence="1">
    <location>
        <begin position="164"/>
        <end position="182"/>
    </location>
</feature>
<feature type="region of interest" description="Disordered" evidence="1">
    <location>
        <begin position="622"/>
        <end position="923"/>
    </location>
</feature>
<dbReference type="Proteomes" id="UP001287286">
    <property type="component" value="Unassembled WGS sequence"/>
</dbReference>
<dbReference type="PANTHER" id="PTHR46333:SF5">
    <property type="entry name" value="TRANSGLUTAMINASE-LIKE DOMAIN-CONTAINING PROTEIN"/>
    <property type="match status" value="1"/>
</dbReference>
<feature type="compositionally biased region" description="Low complexity" evidence="1">
    <location>
        <begin position="700"/>
        <end position="710"/>
    </location>
</feature>
<dbReference type="EMBL" id="JAWRVI010000019">
    <property type="protein sequence ID" value="KAK4089599.1"/>
    <property type="molecule type" value="Genomic_DNA"/>
</dbReference>
<feature type="compositionally biased region" description="Low complexity" evidence="1">
    <location>
        <begin position="730"/>
        <end position="756"/>
    </location>
</feature>
<accession>A0ABR0BZZ6</accession>
<feature type="compositionally biased region" description="Pro residues" evidence="1">
    <location>
        <begin position="656"/>
        <end position="669"/>
    </location>
</feature>
<dbReference type="Gene3D" id="3.10.620.30">
    <property type="match status" value="1"/>
</dbReference>